<evidence type="ECO:0000256" key="6">
    <source>
        <dbReference type="ARBA" id="ARBA00022753"/>
    </source>
</evidence>
<keyword evidence="9 10" id="KW-0472">Membrane</keyword>
<feature type="transmembrane region" description="Helical" evidence="10">
    <location>
        <begin position="548"/>
        <end position="581"/>
    </location>
</feature>
<keyword evidence="8" id="KW-0333">Golgi apparatus</keyword>
<dbReference type="Pfam" id="PF02990">
    <property type="entry name" value="EMP70"/>
    <property type="match status" value="1"/>
</dbReference>
<evidence type="ECO:0000256" key="2">
    <source>
        <dbReference type="ARBA" id="ARBA00004653"/>
    </source>
</evidence>
<keyword evidence="5 10" id="KW-0732">Signal</keyword>
<keyword evidence="12" id="KW-1185">Reference proteome</keyword>
<feature type="transmembrane region" description="Helical" evidence="10">
    <location>
        <begin position="322"/>
        <end position="345"/>
    </location>
</feature>
<evidence type="ECO:0000256" key="8">
    <source>
        <dbReference type="ARBA" id="ARBA00023034"/>
    </source>
</evidence>
<evidence type="ECO:0000256" key="5">
    <source>
        <dbReference type="ARBA" id="ARBA00022729"/>
    </source>
</evidence>
<keyword evidence="7 10" id="KW-1133">Transmembrane helix</keyword>
<feature type="signal peptide" evidence="10">
    <location>
        <begin position="1"/>
        <end position="26"/>
    </location>
</feature>
<dbReference type="GO" id="GO:0010008">
    <property type="term" value="C:endosome membrane"/>
    <property type="evidence" value="ECO:0007669"/>
    <property type="project" value="UniProtKB-SubCell"/>
</dbReference>
<comment type="similarity">
    <text evidence="3 10">Belongs to the nonaspanin (TM9SF) (TC 9.A.2) family.</text>
</comment>
<evidence type="ECO:0000256" key="3">
    <source>
        <dbReference type="ARBA" id="ARBA00005227"/>
    </source>
</evidence>
<evidence type="ECO:0000256" key="4">
    <source>
        <dbReference type="ARBA" id="ARBA00022692"/>
    </source>
</evidence>
<name>A0A7N0U798_KALFE</name>
<keyword evidence="6" id="KW-0967">Endosome</keyword>
<dbReference type="GO" id="GO:0072657">
    <property type="term" value="P:protein localization to membrane"/>
    <property type="evidence" value="ECO:0007669"/>
    <property type="project" value="TreeGrafter"/>
</dbReference>
<dbReference type="AlphaFoldDB" id="A0A7N0U798"/>
<dbReference type="InterPro" id="IPR004240">
    <property type="entry name" value="EMP70"/>
</dbReference>
<feature type="transmembrane region" description="Helical" evidence="10">
    <location>
        <begin position="522"/>
        <end position="542"/>
    </location>
</feature>
<dbReference type="PANTHER" id="PTHR10766:SF119">
    <property type="entry name" value="TRANSMEMBRANE 9 SUPERFAMILY MEMBER 5"/>
    <property type="match status" value="1"/>
</dbReference>
<sequence>MPPKHRAADLLLLVILGFASIRVGWSYGDHRYNVGDPVPLFVNKVGPFSNPSETYEYYDLPFCRPGEILKQSESLGEVLNGDRLANTLYKVKFREDKSDHYILCEKKLTRNDVSTFRDAISNDFYYQMYYDDLPFWGFIGKIENSWLQEENNPKYYLFNHVRFNAFYNDDQVVEIRAWNDPKNVVDITADQEIDVQFTYSVIWNKTSIPFANRLDRYTRASSLQPHSTIHWFSVLNSIVIIVLLTALLALLFMRHLKNDLIKCSSEEGDEEGEVAWKYLHGDVFRCPRYTSLFSAVLGAGSQIFSLLCVLFLLAFLDVLYAYSRGSLCTSLAVGYALTSFVAGYSSSSFHNQLSATGWERSVVLSGLLYLGPVFVIMCIFNTVAIFYGATTALPFGTIVLVILMSIFITAPLLALGGAVGYRLRSEFKAPCPTKRVPREIRSLAWYRTTPGQMLIGGLLPFGTIAMELHNLLLSLWGYKIFTTPSILFIMFLILTVLTIMLSIGLTYIQLSAEDHEWWWRSILRGGSTAVFVFANCIVFYARSDMHGFLQLFFFLGYSACMCYALFLMLGTISFHASLIFVRRIYSAVKSE</sequence>
<feature type="transmembrane region" description="Helical" evidence="10">
    <location>
        <begin position="292"/>
        <end position="316"/>
    </location>
</feature>
<dbReference type="Proteomes" id="UP000594263">
    <property type="component" value="Unplaced"/>
</dbReference>
<feature type="chain" id="PRO_5029947964" description="Transmembrane 9 superfamily member" evidence="10">
    <location>
        <begin position="27"/>
        <end position="591"/>
    </location>
</feature>
<feature type="transmembrane region" description="Helical" evidence="10">
    <location>
        <begin position="366"/>
        <end position="389"/>
    </location>
</feature>
<dbReference type="GO" id="GO:0000139">
    <property type="term" value="C:Golgi membrane"/>
    <property type="evidence" value="ECO:0007669"/>
    <property type="project" value="UniProtKB-SubCell"/>
</dbReference>
<reference evidence="11" key="1">
    <citation type="submission" date="2021-01" db="UniProtKB">
        <authorList>
            <consortium name="EnsemblPlants"/>
        </authorList>
    </citation>
    <scope>IDENTIFICATION</scope>
</reference>
<feature type="transmembrane region" description="Helical" evidence="10">
    <location>
        <begin position="486"/>
        <end position="510"/>
    </location>
</feature>
<dbReference type="EnsemblPlants" id="Kaladp0056s0123.1.v1.1">
    <property type="protein sequence ID" value="Kaladp0056s0123.1.v1.1"/>
    <property type="gene ID" value="Kaladp0056s0123.v1.1"/>
</dbReference>
<feature type="transmembrane region" description="Helical" evidence="10">
    <location>
        <begin position="395"/>
        <end position="423"/>
    </location>
</feature>
<evidence type="ECO:0000256" key="1">
    <source>
        <dbReference type="ARBA" id="ARBA00004337"/>
    </source>
</evidence>
<evidence type="ECO:0000313" key="12">
    <source>
        <dbReference type="Proteomes" id="UP000594263"/>
    </source>
</evidence>
<dbReference type="OMA" id="NACLCYA"/>
<feature type="transmembrane region" description="Helical" evidence="10">
    <location>
        <begin position="444"/>
        <end position="466"/>
    </location>
</feature>
<evidence type="ECO:0000256" key="7">
    <source>
        <dbReference type="ARBA" id="ARBA00022989"/>
    </source>
</evidence>
<evidence type="ECO:0000313" key="11">
    <source>
        <dbReference type="EnsemblPlants" id="Kaladp0056s0123.1.v1.1"/>
    </source>
</evidence>
<protein>
    <recommendedName>
        <fullName evidence="10">Transmembrane 9 superfamily member</fullName>
    </recommendedName>
</protein>
<dbReference type="PANTHER" id="PTHR10766">
    <property type="entry name" value="TRANSMEMBRANE 9 SUPERFAMILY PROTEIN"/>
    <property type="match status" value="1"/>
</dbReference>
<keyword evidence="4 10" id="KW-0812">Transmembrane</keyword>
<dbReference type="Gramene" id="Kaladp0056s0123.1.v1.1">
    <property type="protein sequence ID" value="Kaladp0056s0123.1.v1.1"/>
    <property type="gene ID" value="Kaladp0056s0123.v1.1"/>
</dbReference>
<organism evidence="11 12">
    <name type="scientific">Kalanchoe fedtschenkoi</name>
    <name type="common">Lavender scallops</name>
    <name type="synonym">South American air plant</name>
    <dbReference type="NCBI Taxonomy" id="63787"/>
    <lineage>
        <taxon>Eukaryota</taxon>
        <taxon>Viridiplantae</taxon>
        <taxon>Streptophyta</taxon>
        <taxon>Embryophyta</taxon>
        <taxon>Tracheophyta</taxon>
        <taxon>Spermatophyta</taxon>
        <taxon>Magnoliopsida</taxon>
        <taxon>eudicotyledons</taxon>
        <taxon>Gunneridae</taxon>
        <taxon>Pentapetalae</taxon>
        <taxon>Saxifragales</taxon>
        <taxon>Crassulaceae</taxon>
        <taxon>Kalanchoe</taxon>
    </lineage>
</organism>
<accession>A0A7N0U798</accession>
<feature type="transmembrane region" description="Helical" evidence="10">
    <location>
        <begin position="229"/>
        <end position="252"/>
    </location>
</feature>
<comment type="subcellular location">
    <subcellularLocation>
        <location evidence="1">Endosome membrane</location>
        <topology evidence="1">Multi-pass membrane protein</topology>
    </subcellularLocation>
    <subcellularLocation>
        <location evidence="2">Golgi apparatus membrane</location>
        <topology evidence="2">Multi-pass membrane protein</topology>
    </subcellularLocation>
</comment>
<evidence type="ECO:0000256" key="10">
    <source>
        <dbReference type="RuleBase" id="RU363079"/>
    </source>
</evidence>
<evidence type="ECO:0000256" key="9">
    <source>
        <dbReference type="ARBA" id="ARBA00023136"/>
    </source>
</evidence>
<proteinExistence type="inferred from homology"/>